<dbReference type="PROSITE" id="PS51272">
    <property type="entry name" value="SLH"/>
    <property type="match status" value="2"/>
</dbReference>
<keyword evidence="4" id="KW-0677">Repeat</keyword>
<dbReference type="EMBL" id="CP002390">
    <property type="protein sequence ID" value="EFE27817.2"/>
    <property type="molecule type" value="Genomic_DNA"/>
</dbReference>
<dbReference type="RefSeq" id="WP_014262492.1">
    <property type="nucleotide sequence ID" value="NC_016630.1"/>
</dbReference>
<evidence type="ECO:0000256" key="3">
    <source>
        <dbReference type="ARBA" id="ARBA00022729"/>
    </source>
</evidence>
<feature type="compositionally biased region" description="Acidic residues" evidence="6">
    <location>
        <begin position="492"/>
        <end position="512"/>
    </location>
</feature>
<organism evidence="9 10">
    <name type="scientific">Filifactor alocis (strain ATCC 35896 / CCUG 47790 / D40 B5)</name>
    <name type="common">Fusobacterium alocis</name>
    <dbReference type="NCBI Taxonomy" id="546269"/>
    <lineage>
        <taxon>Bacteria</taxon>
        <taxon>Bacillati</taxon>
        <taxon>Bacillota</taxon>
        <taxon>Clostridia</taxon>
        <taxon>Peptostreptococcales</taxon>
        <taxon>Filifactoraceae</taxon>
        <taxon>Filifactor</taxon>
    </lineage>
</organism>
<dbReference type="PANTHER" id="PTHR37467:SF1">
    <property type="entry name" value="EXPORTED CALCIUM-BINDING GLYCOPROTEIN"/>
    <property type="match status" value="1"/>
</dbReference>
<evidence type="ECO:0000256" key="5">
    <source>
        <dbReference type="ARBA" id="ARBA00022837"/>
    </source>
</evidence>
<dbReference type="InterPro" id="IPR001119">
    <property type="entry name" value="SLH_dom"/>
</dbReference>
<dbReference type="InterPro" id="IPR044060">
    <property type="entry name" value="Bacterial_rp_domain"/>
</dbReference>
<feature type="chain" id="PRO_5003084479" description="SLH domain-containing protein" evidence="7">
    <location>
        <begin position="27"/>
        <end position="896"/>
    </location>
</feature>
<protein>
    <recommendedName>
        <fullName evidence="8">SLH domain-containing protein</fullName>
    </recommendedName>
</protein>
<evidence type="ECO:0000256" key="4">
    <source>
        <dbReference type="ARBA" id="ARBA00022737"/>
    </source>
</evidence>
<evidence type="ECO:0000256" key="7">
    <source>
        <dbReference type="SAM" id="SignalP"/>
    </source>
</evidence>
<dbReference type="SUPFAM" id="SSF117074">
    <property type="entry name" value="Hypothetical protein PA1324"/>
    <property type="match status" value="1"/>
</dbReference>
<feature type="domain" description="SLH" evidence="8">
    <location>
        <begin position="38"/>
        <end position="103"/>
    </location>
</feature>
<keyword evidence="2" id="KW-0964">Secreted</keyword>
<evidence type="ECO:0000313" key="9">
    <source>
        <dbReference type="EMBL" id="EFE27817.2"/>
    </source>
</evidence>
<dbReference type="InterPro" id="IPR053180">
    <property type="entry name" value="Ca-binding_acidic-repeat"/>
</dbReference>
<dbReference type="InterPro" id="IPR059100">
    <property type="entry name" value="TSP3_bac"/>
</dbReference>
<accession>D6GTL0</accession>
<sequence>MKSKKVLSVVLSCILLSTNAPLSLFAETNNEDYQDDAIELTIYEKTRNHWAYEQISNMQKLGIVRDNWDWSHRFDPEKNITRAEAVELILKILLSKDFLVKEMQLQRKDSGDNVSDTYIKLAQKYNIISDYSDNTFRSQEYVTREEFVSMLIRTKTAIQDIADQNKETPTFIDVSADRWSSKNIITGTKANILTGHGHEYFFPTDTITVGEAYTVLNNYHQELYIKYRGIVGTAGYKHQVQPDITVNLIQEKDNQIIQTVKTDQYGEYRFRDIQEIPQGKYTIQAKYQDKTAELKNIMIPRTTPWIQETINIENTPTVIEEKQNRSSEETTLTEKIISLKQGVVVPLTYQLQVVSTQGGEIISKIKGRYPKGAVVPIKAKAYDEYRHFFNEWLSTNGGTFRNKKNQSTVFIMPAHDTTVTAEFISSREYMDDYWKMDNGLDPNRRDSDGDGLRDGFEYMVGTDPLQQDTDHNEISDADEDYDNDGLTNLQEQELETDPSDEDTDGDELSDYDEVTKYKTNPTTQYTDDDALSDDEELLMGLDPTKTMTDGKTPDDERRIRQTTTEQAMTDSLYQSENPFIPSITGEVEGNINRNITLDLIYHQLVGNNRAIVSDGIKVTTRNEENQTLKYPLELNFECKGIYKGDLRKLSIATFSKEEGIELIPTDVDIKNRIIKGTIRWEGIYFVMDIDQFLRRIGIDVFQNINHPNLPLSEELDVVYLDDFQIIKLTKSIEEADTNDSDGDGLTDKEELGTQIQRNMYPYIKLLLERYKINPKKYTGKTTINVWDYESDPTLIDTDYDGIPDGQIDYDGTQVERDRYSREELDYRHIPKMIGPYSYDSYDSCNYDCGFYFYYRYYNPGDGEVKDDHGDSYDAKMISKWPAIGKLKMLKRDAMLP</sequence>
<dbReference type="InterPro" id="IPR013783">
    <property type="entry name" value="Ig-like_fold"/>
</dbReference>
<dbReference type="eggNOG" id="COG4932">
    <property type="taxonomic scope" value="Bacteria"/>
</dbReference>
<reference evidence="10" key="1">
    <citation type="submission" date="2010-12" db="EMBL/GenBank/DDBJ databases">
        <title>The genome sequence of Filifactor alocis strain ATCC 35896.</title>
        <authorList>
            <consortium name="The Broad Institute Genome Sequencing Platform"/>
            <person name="Ward D."/>
            <person name="Earl A."/>
            <person name="Feldgarden M."/>
            <person name="Young S.K."/>
            <person name="Gargeya S."/>
            <person name="Zeng Q."/>
            <person name="Alvarado L."/>
            <person name="Berlin A."/>
            <person name="Bochicchio J."/>
            <person name="Chapman S.B."/>
            <person name="Chen Z."/>
            <person name="Freedman E."/>
            <person name="Gellesch M."/>
            <person name="Goldberg J."/>
            <person name="Griggs A."/>
            <person name="Gujja S."/>
            <person name="Heilman E."/>
            <person name="Heiman D."/>
            <person name="Howarth C."/>
            <person name="Mehta T."/>
            <person name="Neiman D."/>
            <person name="Pearson M."/>
            <person name="Roberts A."/>
            <person name="Saif S."/>
            <person name="Shea T."/>
            <person name="Shenoy N."/>
            <person name="Sisk P."/>
            <person name="Stolte C."/>
            <person name="Sykes S."/>
            <person name="White J."/>
            <person name="Yandava C."/>
            <person name="Izard J."/>
            <person name="Blanton J.M."/>
            <person name="Baranova O.V."/>
            <person name="Tanner A.C."/>
            <person name="Dewhirst F.E."/>
            <person name="Haas B."/>
            <person name="Nusbaum C."/>
            <person name="Birren B."/>
        </authorList>
    </citation>
    <scope>NUCLEOTIDE SEQUENCE [LARGE SCALE GENOMIC DNA]</scope>
    <source>
        <strain evidence="10">ATCC 35896 / CCUG 47790 / D40 B5</strain>
    </source>
</reference>
<proteinExistence type="predicted"/>
<dbReference type="PANTHER" id="PTHR37467">
    <property type="entry name" value="EXPORTED CALCIUM-BINDING GLYCOPROTEIN-RELATED"/>
    <property type="match status" value="1"/>
</dbReference>
<keyword evidence="3 7" id="KW-0732">Signal</keyword>
<dbReference type="Gene3D" id="2.60.40.10">
    <property type="entry name" value="Immunoglobulins"/>
    <property type="match status" value="1"/>
</dbReference>
<dbReference type="Pfam" id="PF18884">
    <property type="entry name" value="TSP3_bac"/>
    <property type="match status" value="4"/>
</dbReference>
<evidence type="ECO:0000313" key="10">
    <source>
        <dbReference type="Proteomes" id="UP000007468"/>
    </source>
</evidence>
<keyword evidence="5" id="KW-0106">Calcium</keyword>
<dbReference type="Proteomes" id="UP000007468">
    <property type="component" value="Chromosome"/>
</dbReference>
<dbReference type="PATRIC" id="fig|546269.5.peg.898"/>
<evidence type="ECO:0000256" key="1">
    <source>
        <dbReference type="ARBA" id="ARBA00004613"/>
    </source>
</evidence>
<dbReference type="Pfam" id="PF18998">
    <property type="entry name" value="Flg_new_2"/>
    <property type="match status" value="1"/>
</dbReference>
<dbReference type="Pfam" id="PF00395">
    <property type="entry name" value="SLH"/>
    <property type="match status" value="1"/>
</dbReference>
<name>D6GTL0_FILAD</name>
<feature type="domain" description="SLH" evidence="8">
    <location>
        <begin position="104"/>
        <end position="165"/>
    </location>
</feature>
<feature type="signal peptide" evidence="7">
    <location>
        <begin position="1"/>
        <end position="26"/>
    </location>
</feature>
<comment type="subcellular location">
    <subcellularLocation>
        <location evidence="1">Secreted</location>
    </subcellularLocation>
</comment>
<evidence type="ECO:0000256" key="2">
    <source>
        <dbReference type="ARBA" id="ARBA00022525"/>
    </source>
</evidence>
<feature type="region of interest" description="Disordered" evidence="6">
    <location>
        <begin position="437"/>
        <end position="513"/>
    </location>
</feature>
<feature type="compositionally biased region" description="Basic and acidic residues" evidence="6">
    <location>
        <begin position="442"/>
        <end position="456"/>
    </location>
</feature>
<dbReference type="eggNOG" id="COG2866">
    <property type="taxonomic scope" value="Bacteria"/>
</dbReference>
<dbReference type="STRING" id="546269.HMPREF0389_01448"/>
<evidence type="ECO:0000256" key="6">
    <source>
        <dbReference type="SAM" id="MobiDB-lite"/>
    </source>
</evidence>
<evidence type="ECO:0000259" key="8">
    <source>
        <dbReference type="PROSITE" id="PS51272"/>
    </source>
</evidence>
<dbReference type="KEGG" id="faa:HMPREF0389_01448"/>
<gene>
    <name evidence="9" type="ordered locus">HMPREF0389_01448</name>
</gene>
<keyword evidence="10" id="KW-1185">Reference proteome</keyword>
<dbReference type="AlphaFoldDB" id="D6GTL0"/>
<dbReference type="HOGENOM" id="CLU_322819_0_0_9"/>